<feature type="non-terminal residue" evidence="2">
    <location>
        <position position="71"/>
    </location>
</feature>
<comment type="caution">
    <text evidence="2">The sequence shown here is derived from an EMBL/GenBank/DDBJ whole genome shotgun (WGS) entry which is preliminary data.</text>
</comment>
<protein>
    <submittedName>
        <fullName evidence="2">Uncharacterized protein</fullName>
    </submittedName>
</protein>
<dbReference type="Proteomes" id="UP001273935">
    <property type="component" value="Unassembled WGS sequence"/>
</dbReference>
<proteinExistence type="predicted"/>
<keyword evidence="3" id="KW-1185">Reference proteome</keyword>
<gene>
    <name evidence="2" type="ORF">R0G64_31825</name>
</gene>
<feature type="non-terminal residue" evidence="2">
    <location>
        <position position="1"/>
    </location>
</feature>
<dbReference type="EMBL" id="JAWJUL010000463">
    <property type="protein sequence ID" value="MDV3443958.1"/>
    <property type="molecule type" value="Genomic_DNA"/>
</dbReference>
<feature type="compositionally biased region" description="Basic and acidic residues" evidence="1">
    <location>
        <begin position="1"/>
        <end position="12"/>
    </location>
</feature>
<organism evidence="2 3">
    <name type="scientific">Metapseudomonas otitidis</name>
    <dbReference type="NCBI Taxonomy" id="319939"/>
    <lineage>
        <taxon>Bacteria</taxon>
        <taxon>Pseudomonadati</taxon>
        <taxon>Pseudomonadota</taxon>
        <taxon>Gammaproteobacteria</taxon>
        <taxon>Pseudomonadales</taxon>
        <taxon>Pseudomonadaceae</taxon>
        <taxon>Metapseudomonas</taxon>
    </lineage>
</organism>
<name>A0ABU3Y1E8_9GAMM</name>
<feature type="region of interest" description="Disordered" evidence="1">
    <location>
        <begin position="1"/>
        <end position="23"/>
    </location>
</feature>
<reference evidence="2 3" key="1">
    <citation type="submission" date="2023-10" db="EMBL/GenBank/DDBJ databases">
        <title>Pseudomonas otitidis isolated from a paediatric patient with cystic fibrosis in Chile.</title>
        <authorList>
            <person name="Amsteins-Romero L."/>
            <person name="Opazo-Capurro A."/>
            <person name="Matus-Kohler M."/>
            <person name="Gonzalez-Rocha G."/>
        </authorList>
    </citation>
    <scope>NUCLEOTIDE SEQUENCE [LARGE SCALE GENOMIC DNA]</scope>
    <source>
        <strain evidence="2 3">P-714</strain>
    </source>
</reference>
<evidence type="ECO:0000313" key="3">
    <source>
        <dbReference type="Proteomes" id="UP001273935"/>
    </source>
</evidence>
<evidence type="ECO:0000256" key="1">
    <source>
        <dbReference type="SAM" id="MobiDB-lite"/>
    </source>
</evidence>
<sequence length="71" mass="6976">RLTLRAPRDARVDALPYKPGDQPPAGAELASLLVGEAAGVVTGEGVVGREGGFAGDAADLGAEGGGDALYL</sequence>
<accession>A0ABU3Y1E8</accession>
<evidence type="ECO:0000313" key="2">
    <source>
        <dbReference type="EMBL" id="MDV3443958.1"/>
    </source>
</evidence>